<comment type="caution">
    <text evidence="2">The sequence shown here is derived from an EMBL/GenBank/DDBJ whole genome shotgun (WGS) entry which is preliminary data.</text>
</comment>
<protein>
    <recommendedName>
        <fullName evidence="4">Mitochondria-eating protein C-terminal domain-containing protein</fullName>
    </recommendedName>
</protein>
<feature type="compositionally biased region" description="Basic and acidic residues" evidence="1">
    <location>
        <begin position="58"/>
        <end position="70"/>
    </location>
</feature>
<gene>
    <name evidence="2" type="ORF">ACJMK2_031981</name>
</gene>
<organism evidence="2 3">
    <name type="scientific">Sinanodonta woodiana</name>
    <name type="common">Chinese pond mussel</name>
    <name type="synonym">Anodonta woodiana</name>
    <dbReference type="NCBI Taxonomy" id="1069815"/>
    <lineage>
        <taxon>Eukaryota</taxon>
        <taxon>Metazoa</taxon>
        <taxon>Spiralia</taxon>
        <taxon>Lophotrochozoa</taxon>
        <taxon>Mollusca</taxon>
        <taxon>Bivalvia</taxon>
        <taxon>Autobranchia</taxon>
        <taxon>Heteroconchia</taxon>
        <taxon>Palaeoheterodonta</taxon>
        <taxon>Unionida</taxon>
        <taxon>Unionoidea</taxon>
        <taxon>Unionidae</taxon>
        <taxon>Unioninae</taxon>
        <taxon>Sinanodonta</taxon>
    </lineage>
</organism>
<evidence type="ECO:0000313" key="3">
    <source>
        <dbReference type="Proteomes" id="UP001634394"/>
    </source>
</evidence>
<accession>A0ABD3X0C7</accession>
<dbReference type="Proteomes" id="UP001634394">
    <property type="component" value="Unassembled WGS sequence"/>
</dbReference>
<dbReference type="EMBL" id="JBJQND010000004">
    <property type="protein sequence ID" value="KAL3879694.1"/>
    <property type="molecule type" value="Genomic_DNA"/>
</dbReference>
<name>A0ABD3X0C7_SINWO</name>
<proteinExistence type="predicted"/>
<sequence>MGQGESFSMGKRTATEKGSDGVVPKTIKFKAQDAYFSTTDNKKDDTLEKSQLNSSRYARNDDERQYKESYEKKKECLETEVKQLKAENERMTTSSNKQSAGSVELTKDYKKKIQSLEEEAQQQKEEKHKLWTSSSYAHNDDERQCKQSLQKKKECLETEVKQLKAENERMTTSSNKQSAGSVELIKDYKKRIQSLEEEVQQQKEEKHKLWTRLSEFGALQLTYNNPNIADMSDANRPGNLVEQISELYDNEWTDAYEYLTRTEGLQDEETVKQLLNILHTIYILCMESTRKQTDDLRNAMLSYLGLPREVTPIQSSQTTRITSSLMTWLTQNISYFKKNLSSLFIN</sequence>
<evidence type="ECO:0000313" key="2">
    <source>
        <dbReference type="EMBL" id="KAL3879694.1"/>
    </source>
</evidence>
<feature type="region of interest" description="Disordered" evidence="1">
    <location>
        <begin position="1"/>
        <end position="70"/>
    </location>
</feature>
<keyword evidence="3" id="KW-1185">Reference proteome</keyword>
<dbReference type="AlphaFoldDB" id="A0ABD3X0C7"/>
<evidence type="ECO:0000256" key="1">
    <source>
        <dbReference type="SAM" id="MobiDB-lite"/>
    </source>
</evidence>
<reference evidence="2 3" key="1">
    <citation type="submission" date="2024-11" db="EMBL/GenBank/DDBJ databases">
        <title>Chromosome-level genome assembly of the freshwater bivalve Anodonta woodiana.</title>
        <authorList>
            <person name="Chen X."/>
        </authorList>
    </citation>
    <scope>NUCLEOTIDE SEQUENCE [LARGE SCALE GENOMIC DNA]</scope>
    <source>
        <strain evidence="2">MN2024</strain>
        <tissue evidence="2">Gills</tissue>
    </source>
</reference>
<evidence type="ECO:0008006" key="4">
    <source>
        <dbReference type="Google" id="ProtNLM"/>
    </source>
</evidence>